<comment type="caution">
    <text evidence="1">The sequence shown here is derived from an EMBL/GenBank/DDBJ whole genome shotgun (WGS) entry which is preliminary data.</text>
</comment>
<dbReference type="CDD" id="cd06150">
    <property type="entry name" value="YjgF_YER057c_UK114_like_2"/>
    <property type="match status" value="1"/>
</dbReference>
<dbReference type="Pfam" id="PF01042">
    <property type="entry name" value="Ribonuc_L-PSP"/>
    <property type="match status" value="1"/>
</dbReference>
<protein>
    <submittedName>
        <fullName evidence="1">Uncharacterized protein</fullName>
    </submittedName>
</protein>
<dbReference type="RefSeq" id="WP_071630402.1">
    <property type="nucleotide sequence ID" value="NZ_JBHEEU010000007.1"/>
</dbReference>
<dbReference type="InterPro" id="IPR006175">
    <property type="entry name" value="YjgF/YER057c/UK114"/>
</dbReference>
<dbReference type="OrthoDB" id="9803101at2"/>
<evidence type="ECO:0000313" key="2">
    <source>
        <dbReference type="Proteomes" id="UP000182985"/>
    </source>
</evidence>
<dbReference type="EMBL" id="MOEC01000002">
    <property type="protein sequence ID" value="OIS95023.1"/>
    <property type="molecule type" value="Genomic_DNA"/>
</dbReference>
<sequence length="116" mass="12780">MVTRHRKHRIMHAAVEHNGLIFVGGHAASDISLGMKEQTQQVCAKLDDVLAECGSDKTQLVSARIYISDMSKKEEMNEAWLEWLDGDDLPARATIGIADLGDPKRLIEVVVVAAKN</sequence>
<proteinExistence type="predicted"/>
<dbReference type="AlphaFoldDB" id="A0A1J6I3A6"/>
<reference evidence="1 2" key="1">
    <citation type="submission" date="2016-10" db="EMBL/GenBank/DDBJ databases">
        <title>The Draft Genome Sequence of the Potato Rhizosphere Bacteria Ochrobactrum sp. IPA7.2.</title>
        <authorList>
            <person name="Gogoleva N.E."/>
            <person name="Khlopko Y.A."/>
            <person name="Burygin G.L."/>
            <person name="Plotnikov A.O."/>
        </authorList>
    </citation>
    <scope>NUCLEOTIDE SEQUENCE [LARGE SCALE GENOMIC DNA]</scope>
    <source>
        <strain evidence="1 2">IPA7.2</strain>
    </source>
</reference>
<dbReference type="InterPro" id="IPR035959">
    <property type="entry name" value="RutC-like_sf"/>
</dbReference>
<dbReference type="Gene3D" id="3.30.1330.40">
    <property type="entry name" value="RutC-like"/>
    <property type="match status" value="1"/>
</dbReference>
<accession>A0A1J6I3A6</accession>
<organism evidence="1 2">
    <name type="scientific">Brucella cytisi</name>
    <dbReference type="NCBI Taxonomy" id="407152"/>
    <lineage>
        <taxon>Bacteria</taxon>
        <taxon>Pseudomonadati</taxon>
        <taxon>Pseudomonadota</taxon>
        <taxon>Alphaproteobacteria</taxon>
        <taxon>Hyphomicrobiales</taxon>
        <taxon>Brucellaceae</taxon>
        <taxon>Brucella/Ochrobactrum group</taxon>
        <taxon>Brucella</taxon>
    </lineage>
</organism>
<dbReference type="Proteomes" id="UP000182985">
    <property type="component" value="Unassembled WGS sequence"/>
</dbReference>
<name>A0A1J6I3A6_9HYPH</name>
<dbReference type="PANTHER" id="PTHR47328:SF1">
    <property type="entry name" value="RUTC FAMILY PROTEIN YOAB"/>
    <property type="match status" value="1"/>
</dbReference>
<evidence type="ECO:0000313" key="1">
    <source>
        <dbReference type="EMBL" id="OIS95023.1"/>
    </source>
</evidence>
<gene>
    <name evidence="1" type="ORF">BLA27_03275</name>
</gene>
<keyword evidence="2" id="KW-1185">Reference proteome</keyword>
<dbReference type="InterPro" id="IPR035709">
    <property type="entry name" value="YoaB-like"/>
</dbReference>
<dbReference type="PANTHER" id="PTHR47328">
    <property type="match status" value="1"/>
</dbReference>
<dbReference type="SUPFAM" id="SSF55298">
    <property type="entry name" value="YjgF-like"/>
    <property type="match status" value="1"/>
</dbReference>